<name>A0A0W0HCQ0_PSEFL</name>
<reference evidence="1 2" key="1">
    <citation type="submission" date="2015-09" db="EMBL/GenBank/DDBJ databases">
        <title>Genome sequence of ICMP 11288.</title>
        <authorList>
            <person name="Visnovsky S."/>
            <person name="Lu A."/>
            <person name="Panda P."/>
            <person name="Pitman A."/>
        </authorList>
    </citation>
    <scope>NUCLEOTIDE SEQUENCE [LARGE SCALE GENOMIC DNA]</scope>
    <source>
        <strain evidence="1 2">ICMP 11288</strain>
    </source>
</reference>
<evidence type="ECO:0000313" key="1">
    <source>
        <dbReference type="EMBL" id="KTB58593.1"/>
    </source>
</evidence>
<gene>
    <name evidence="1" type="ORF">AO063_29255</name>
</gene>
<proteinExistence type="predicted"/>
<comment type="caution">
    <text evidence="1">The sequence shown here is derived from an EMBL/GenBank/DDBJ whole genome shotgun (WGS) entry which is preliminary data.</text>
</comment>
<evidence type="ECO:0000313" key="2">
    <source>
        <dbReference type="Proteomes" id="UP000054197"/>
    </source>
</evidence>
<dbReference type="AlphaFoldDB" id="A0A0W0HCQ0"/>
<organism evidence="1 2">
    <name type="scientific">Pseudomonas fluorescens ICMP 11288</name>
    <dbReference type="NCBI Taxonomy" id="1198309"/>
    <lineage>
        <taxon>Bacteria</taxon>
        <taxon>Pseudomonadati</taxon>
        <taxon>Pseudomonadota</taxon>
        <taxon>Gammaproteobacteria</taxon>
        <taxon>Pseudomonadales</taxon>
        <taxon>Pseudomonadaceae</taxon>
        <taxon>Pseudomonas</taxon>
    </lineage>
</organism>
<sequence length="134" mass="15567">MIDFQYDQMLITMNNFKSFQLVCAISRGRKSLAVGSGNSHRCNFAKAGGMFKRLRSLNWSLIWSLGKRKKKPHRFGYRRISHFDFQGSWQVNRSILPNWKYWLLPYGGWPEANSKGRGDSICALEAVKESGWRC</sequence>
<dbReference type="Proteomes" id="UP000054197">
    <property type="component" value="Unassembled WGS sequence"/>
</dbReference>
<accession>A0A0W0HCQ0</accession>
<dbReference type="EMBL" id="LKEF01000050">
    <property type="protein sequence ID" value="KTB58593.1"/>
    <property type="molecule type" value="Genomic_DNA"/>
</dbReference>
<protein>
    <submittedName>
        <fullName evidence="1">Uncharacterized protein</fullName>
    </submittedName>
</protein>